<dbReference type="EMBL" id="JAPCWZ010000005">
    <property type="protein sequence ID" value="KAK8862346.1"/>
    <property type="molecule type" value="Genomic_DNA"/>
</dbReference>
<evidence type="ECO:0000256" key="1">
    <source>
        <dbReference type="ARBA" id="ARBA00004123"/>
    </source>
</evidence>
<sequence>MLAIQRPRMGSSQPPDGAGPFGYSFTTDDNLFLQPPEPAPGEPLLTFEDDRVLHTFFDQIQSNQYNGIAFGEGLTFSDAWHDLPPQFMGTATSYGHQPAQPSMSIEFTDTDDFPDVFQFAASSLMGPPPPPPPPQRQAPHPPLHSPLEHSTPADAAAVLTALHNGHPGRSSSISHGHGHGHMLPSQPMGPPPSHPVQHRSHFNPERSGPMHTVPVPTTVGHMPEQRGGDHMFSGMTFTNPHIHSNQRGVQIPEDVQWGSDTSFGRGHSFVPASERETAPALENERIKYIECLQLSNSTSNTRPSSPAVNGESSADGMRNGHMNGVIKKDPEVPPRKRRKSKANEDATVDEEGDDLTTAPAKAAAARKRKSKLDLGKAEDTSLVDDTPGKRRKSNTNGAKPPRENLSEEQKRSNHIRSEQKRRTLIKEGFDDLQEIVPNLKNGGYSKSAMLQLAGEWLDDMLKENELLSS</sequence>
<dbReference type="Gene3D" id="4.10.280.10">
    <property type="entry name" value="Helix-loop-helix DNA-binding domain"/>
    <property type="match status" value="1"/>
</dbReference>
<dbReference type="SMART" id="SM00353">
    <property type="entry name" value="HLH"/>
    <property type="match status" value="1"/>
</dbReference>
<dbReference type="InterPro" id="IPR036638">
    <property type="entry name" value="HLH_DNA-bd_sf"/>
</dbReference>
<evidence type="ECO:0000313" key="8">
    <source>
        <dbReference type="EMBL" id="KAK8862346.1"/>
    </source>
</evidence>
<dbReference type="InterPro" id="IPR052207">
    <property type="entry name" value="Max-like/E-box_TFs"/>
</dbReference>
<dbReference type="PANTHER" id="PTHR15741">
    <property type="entry name" value="BASIC HELIX-LOOP-HELIX ZIP TRANSCRIPTION FACTOR"/>
    <property type="match status" value="1"/>
</dbReference>
<dbReference type="SUPFAM" id="SSF47459">
    <property type="entry name" value="HLH, helix-loop-helix DNA-binding domain"/>
    <property type="match status" value="1"/>
</dbReference>
<dbReference type="Pfam" id="PF00010">
    <property type="entry name" value="HLH"/>
    <property type="match status" value="1"/>
</dbReference>
<evidence type="ECO:0000256" key="3">
    <source>
        <dbReference type="ARBA" id="ARBA00023125"/>
    </source>
</evidence>
<feature type="compositionally biased region" description="Pro residues" evidence="6">
    <location>
        <begin position="126"/>
        <end position="144"/>
    </location>
</feature>
<feature type="compositionally biased region" description="Basic and acidic residues" evidence="6">
    <location>
        <begin position="400"/>
        <end position="422"/>
    </location>
</feature>
<evidence type="ECO:0000256" key="4">
    <source>
        <dbReference type="ARBA" id="ARBA00023163"/>
    </source>
</evidence>
<keyword evidence="5" id="KW-0539">Nucleus</keyword>
<feature type="domain" description="BHLH" evidence="7">
    <location>
        <begin position="409"/>
        <end position="460"/>
    </location>
</feature>
<evidence type="ECO:0000256" key="2">
    <source>
        <dbReference type="ARBA" id="ARBA00023015"/>
    </source>
</evidence>
<organism evidence="8 9">
    <name type="scientific">Apiospora arundinis</name>
    <dbReference type="NCBI Taxonomy" id="335852"/>
    <lineage>
        <taxon>Eukaryota</taxon>
        <taxon>Fungi</taxon>
        <taxon>Dikarya</taxon>
        <taxon>Ascomycota</taxon>
        <taxon>Pezizomycotina</taxon>
        <taxon>Sordariomycetes</taxon>
        <taxon>Xylariomycetidae</taxon>
        <taxon>Amphisphaeriales</taxon>
        <taxon>Apiosporaceae</taxon>
        <taxon>Apiospora</taxon>
    </lineage>
</organism>
<comment type="subcellular location">
    <subcellularLocation>
        <location evidence="1">Nucleus</location>
    </subcellularLocation>
</comment>
<dbReference type="Proteomes" id="UP001390339">
    <property type="component" value="Unassembled WGS sequence"/>
</dbReference>
<evidence type="ECO:0000313" key="9">
    <source>
        <dbReference type="Proteomes" id="UP001390339"/>
    </source>
</evidence>
<keyword evidence="2" id="KW-0805">Transcription regulation</keyword>
<keyword evidence="3" id="KW-0238">DNA-binding</keyword>
<feature type="compositionally biased region" description="Low complexity" evidence="6">
    <location>
        <begin position="165"/>
        <end position="186"/>
    </location>
</feature>
<comment type="caution">
    <text evidence="8">The sequence shown here is derived from an EMBL/GenBank/DDBJ whole genome shotgun (WGS) entry which is preliminary data.</text>
</comment>
<feature type="region of interest" description="Disordered" evidence="6">
    <location>
        <begin position="120"/>
        <end position="149"/>
    </location>
</feature>
<feature type="region of interest" description="Disordered" evidence="6">
    <location>
        <begin position="1"/>
        <end position="26"/>
    </location>
</feature>
<keyword evidence="9" id="KW-1185">Reference proteome</keyword>
<dbReference type="PANTHER" id="PTHR15741:SF27">
    <property type="entry name" value="TRANSCRIPTION FACTOR AP-4"/>
    <property type="match status" value="1"/>
</dbReference>
<reference evidence="8 9" key="1">
    <citation type="journal article" date="2024" name="IMA Fungus">
        <title>Apiospora arundinis, a panoply of carbohydrate-active enzymes and secondary metabolites.</title>
        <authorList>
            <person name="Sorensen T."/>
            <person name="Petersen C."/>
            <person name="Muurmann A.T."/>
            <person name="Christiansen J.V."/>
            <person name="Brundto M.L."/>
            <person name="Overgaard C.K."/>
            <person name="Boysen A.T."/>
            <person name="Wollenberg R.D."/>
            <person name="Larsen T.O."/>
            <person name="Sorensen J.L."/>
            <person name="Nielsen K.L."/>
            <person name="Sondergaard T.E."/>
        </authorList>
    </citation>
    <scope>NUCLEOTIDE SEQUENCE [LARGE SCALE GENOMIC DNA]</scope>
    <source>
        <strain evidence="8 9">AAU 773</strain>
    </source>
</reference>
<feature type="compositionally biased region" description="Low complexity" evidence="6">
    <location>
        <begin position="296"/>
        <end position="306"/>
    </location>
</feature>
<protein>
    <recommendedName>
        <fullName evidence="7">BHLH domain-containing protein</fullName>
    </recommendedName>
</protein>
<accession>A0ABR2IFJ6</accession>
<keyword evidence="4" id="KW-0804">Transcription</keyword>
<evidence type="ECO:0000256" key="5">
    <source>
        <dbReference type="ARBA" id="ARBA00023242"/>
    </source>
</evidence>
<evidence type="ECO:0000259" key="7">
    <source>
        <dbReference type="PROSITE" id="PS50888"/>
    </source>
</evidence>
<gene>
    <name evidence="8" type="ORF">PGQ11_008581</name>
</gene>
<feature type="region of interest" description="Disordered" evidence="6">
    <location>
        <begin position="163"/>
        <end position="209"/>
    </location>
</feature>
<name>A0ABR2IFJ6_9PEZI</name>
<dbReference type="CDD" id="cd11404">
    <property type="entry name" value="bHLHzip_Mlx_like"/>
    <property type="match status" value="1"/>
</dbReference>
<proteinExistence type="predicted"/>
<evidence type="ECO:0000256" key="6">
    <source>
        <dbReference type="SAM" id="MobiDB-lite"/>
    </source>
</evidence>
<dbReference type="InterPro" id="IPR011598">
    <property type="entry name" value="bHLH_dom"/>
</dbReference>
<dbReference type="PROSITE" id="PS50888">
    <property type="entry name" value="BHLH"/>
    <property type="match status" value="1"/>
</dbReference>
<feature type="region of interest" description="Disordered" evidence="6">
    <location>
        <begin position="296"/>
        <end position="422"/>
    </location>
</feature>